<keyword evidence="1" id="KW-0472">Membrane</keyword>
<dbReference type="AlphaFoldDB" id="A0A6M3M3U5"/>
<keyword evidence="1" id="KW-0812">Transmembrane</keyword>
<gene>
    <name evidence="2" type="ORF">MM171A00157_0029</name>
    <name evidence="3" type="ORF">MM171B00143_0064</name>
</gene>
<reference evidence="2" key="1">
    <citation type="submission" date="2020-03" db="EMBL/GenBank/DDBJ databases">
        <title>The deep terrestrial virosphere.</title>
        <authorList>
            <person name="Holmfeldt K."/>
            <person name="Nilsson E."/>
            <person name="Simone D."/>
            <person name="Lopez-Fernandez M."/>
            <person name="Wu X."/>
            <person name="de Brujin I."/>
            <person name="Lundin D."/>
            <person name="Andersson A."/>
            <person name="Bertilsson S."/>
            <person name="Dopson M."/>
        </authorList>
    </citation>
    <scope>NUCLEOTIDE SEQUENCE</scope>
    <source>
        <strain evidence="2">MM171A00157</strain>
        <strain evidence="3">MM171B00143</strain>
    </source>
</reference>
<sequence>MNLIPEWRKSWRLTSMQFALITAALNAAAVGWVAFDGHISPIVWASVNMVLGMAAAISRVIPQPKVTGNDP</sequence>
<protein>
    <recommendedName>
        <fullName evidence="4">Holin</fullName>
    </recommendedName>
</protein>
<keyword evidence="1" id="KW-1133">Transmembrane helix</keyword>
<feature type="transmembrane region" description="Helical" evidence="1">
    <location>
        <begin position="18"/>
        <end position="35"/>
    </location>
</feature>
<accession>A0A6M3M3U5</accession>
<evidence type="ECO:0008006" key="4">
    <source>
        <dbReference type="Google" id="ProtNLM"/>
    </source>
</evidence>
<evidence type="ECO:0000256" key="1">
    <source>
        <dbReference type="SAM" id="Phobius"/>
    </source>
</evidence>
<dbReference type="EMBL" id="MT143702">
    <property type="protein sequence ID" value="QJB00860.1"/>
    <property type="molecule type" value="Genomic_DNA"/>
</dbReference>
<dbReference type="EMBL" id="MT143894">
    <property type="protein sequence ID" value="QJB05093.1"/>
    <property type="molecule type" value="Genomic_DNA"/>
</dbReference>
<evidence type="ECO:0000313" key="2">
    <source>
        <dbReference type="EMBL" id="QJB00860.1"/>
    </source>
</evidence>
<name>A0A6M3M3U5_9ZZZZ</name>
<dbReference type="InterPro" id="IPR057700">
    <property type="entry name" value="DUF7940"/>
</dbReference>
<proteinExistence type="predicted"/>
<organism evidence="2">
    <name type="scientific">viral metagenome</name>
    <dbReference type="NCBI Taxonomy" id="1070528"/>
    <lineage>
        <taxon>unclassified sequences</taxon>
        <taxon>metagenomes</taxon>
        <taxon>organismal metagenomes</taxon>
    </lineage>
</organism>
<dbReference type="Pfam" id="PF25612">
    <property type="entry name" value="DUF7940"/>
    <property type="match status" value="1"/>
</dbReference>
<evidence type="ECO:0000313" key="3">
    <source>
        <dbReference type="EMBL" id="QJB05093.1"/>
    </source>
</evidence>
<feature type="transmembrane region" description="Helical" evidence="1">
    <location>
        <begin position="41"/>
        <end position="61"/>
    </location>
</feature>